<dbReference type="EMBL" id="MU006778">
    <property type="protein sequence ID" value="KAF2644801.1"/>
    <property type="molecule type" value="Genomic_DNA"/>
</dbReference>
<dbReference type="AlphaFoldDB" id="A0A6A6SD59"/>
<sequence length="118" mass="13640">MSYFLLVLGCKAACCVIALTLFFHYMFQPNLSLVLLLLFLSGDRCHKHQQDQEAQRCRYLFINQAKTSTILFSSLLSVHYAFPLLWSRFSACLATFYYPKPDHGSDIVRSRALKHLDD</sequence>
<reference evidence="1" key="1">
    <citation type="journal article" date="2020" name="Stud. Mycol.">
        <title>101 Dothideomycetes genomes: a test case for predicting lifestyles and emergence of pathogens.</title>
        <authorList>
            <person name="Haridas S."/>
            <person name="Albert R."/>
            <person name="Binder M."/>
            <person name="Bloem J."/>
            <person name="Labutti K."/>
            <person name="Salamov A."/>
            <person name="Andreopoulos B."/>
            <person name="Baker S."/>
            <person name="Barry K."/>
            <person name="Bills G."/>
            <person name="Bluhm B."/>
            <person name="Cannon C."/>
            <person name="Castanera R."/>
            <person name="Culley D."/>
            <person name="Daum C."/>
            <person name="Ezra D."/>
            <person name="Gonzalez J."/>
            <person name="Henrissat B."/>
            <person name="Kuo A."/>
            <person name="Liang C."/>
            <person name="Lipzen A."/>
            <person name="Lutzoni F."/>
            <person name="Magnuson J."/>
            <person name="Mondo S."/>
            <person name="Nolan M."/>
            <person name="Ohm R."/>
            <person name="Pangilinan J."/>
            <person name="Park H.-J."/>
            <person name="Ramirez L."/>
            <person name="Alfaro M."/>
            <person name="Sun H."/>
            <person name="Tritt A."/>
            <person name="Yoshinaga Y."/>
            <person name="Zwiers L.-H."/>
            <person name="Turgeon B."/>
            <person name="Goodwin S."/>
            <person name="Spatafora J."/>
            <person name="Crous P."/>
            <person name="Grigoriev I."/>
        </authorList>
    </citation>
    <scope>NUCLEOTIDE SEQUENCE</scope>
    <source>
        <strain evidence="1">CBS 473.64</strain>
    </source>
</reference>
<proteinExistence type="predicted"/>
<dbReference type="Proteomes" id="UP000799753">
    <property type="component" value="Unassembled WGS sequence"/>
</dbReference>
<accession>A0A6A6SD59</accession>
<gene>
    <name evidence="1" type="ORF">P280DRAFT_180213</name>
</gene>
<organism evidence="1 2">
    <name type="scientific">Massarina eburnea CBS 473.64</name>
    <dbReference type="NCBI Taxonomy" id="1395130"/>
    <lineage>
        <taxon>Eukaryota</taxon>
        <taxon>Fungi</taxon>
        <taxon>Dikarya</taxon>
        <taxon>Ascomycota</taxon>
        <taxon>Pezizomycotina</taxon>
        <taxon>Dothideomycetes</taxon>
        <taxon>Pleosporomycetidae</taxon>
        <taxon>Pleosporales</taxon>
        <taxon>Massarineae</taxon>
        <taxon>Massarinaceae</taxon>
        <taxon>Massarina</taxon>
    </lineage>
</organism>
<protein>
    <submittedName>
        <fullName evidence="1">Uncharacterized protein</fullName>
    </submittedName>
</protein>
<keyword evidence="2" id="KW-1185">Reference proteome</keyword>
<name>A0A6A6SD59_9PLEO</name>
<evidence type="ECO:0000313" key="1">
    <source>
        <dbReference type="EMBL" id="KAF2644801.1"/>
    </source>
</evidence>
<evidence type="ECO:0000313" key="2">
    <source>
        <dbReference type="Proteomes" id="UP000799753"/>
    </source>
</evidence>